<organism evidence="1">
    <name type="scientific">marine sediment metagenome</name>
    <dbReference type="NCBI Taxonomy" id="412755"/>
    <lineage>
        <taxon>unclassified sequences</taxon>
        <taxon>metagenomes</taxon>
        <taxon>ecological metagenomes</taxon>
    </lineage>
</organism>
<dbReference type="EMBL" id="LAZR01024851">
    <property type="protein sequence ID" value="KKL73799.1"/>
    <property type="molecule type" value="Genomic_DNA"/>
</dbReference>
<protein>
    <submittedName>
        <fullName evidence="1">Uncharacterized protein</fullName>
    </submittedName>
</protein>
<name>A0A0F9EII6_9ZZZZ</name>
<accession>A0A0F9EII6</accession>
<reference evidence="1" key="1">
    <citation type="journal article" date="2015" name="Nature">
        <title>Complex archaea that bridge the gap between prokaryotes and eukaryotes.</title>
        <authorList>
            <person name="Spang A."/>
            <person name="Saw J.H."/>
            <person name="Jorgensen S.L."/>
            <person name="Zaremba-Niedzwiedzka K."/>
            <person name="Martijn J."/>
            <person name="Lind A.E."/>
            <person name="van Eijk R."/>
            <person name="Schleper C."/>
            <person name="Guy L."/>
            <person name="Ettema T.J."/>
        </authorList>
    </citation>
    <scope>NUCLEOTIDE SEQUENCE</scope>
</reference>
<evidence type="ECO:0000313" key="1">
    <source>
        <dbReference type="EMBL" id="KKL73799.1"/>
    </source>
</evidence>
<gene>
    <name evidence="1" type="ORF">LCGC14_2071290</name>
</gene>
<comment type="caution">
    <text evidence="1">The sequence shown here is derived from an EMBL/GenBank/DDBJ whole genome shotgun (WGS) entry which is preliminary data.</text>
</comment>
<dbReference type="AlphaFoldDB" id="A0A0F9EII6"/>
<sequence length="146" mass="16369">MKSMTSKQIANLCNVSIRTIQLWAKNTDEKTAAKISSAGHGKSAHFTLQETISIIRAGGKQTLADLLQDNSRKTERNNRTTRIPNGKQLEELRRIYGEFGAARRIDFVLGYSIQEEPVLPGEARKYFKLIKDKLKPGQLQLPGIDS</sequence>
<proteinExistence type="predicted"/>